<dbReference type="GO" id="GO:0006227">
    <property type="term" value="P:dUDP biosynthetic process"/>
    <property type="evidence" value="ECO:0007669"/>
    <property type="project" value="TreeGrafter"/>
</dbReference>
<proteinExistence type="inferred from homology"/>
<dbReference type="InterPro" id="IPR039430">
    <property type="entry name" value="Thymidylate_kin-like_dom"/>
</dbReference>
<dbReference type="CDD" id="cd01672">
    <property type="entry name" value="TMPK"/>
    <property type="match status" value="1"/>
</dbReference>
<evidence type="ECO:0000256" key="1">
    <source>
        <dbReference type="ARBA" id="ARBA00009776"/>
    </source>
</evidence>
<keyword evidence="5 10" id="KW-0545">Nucleotide biosynthesis</keyword>
<dbReference type="GO" id="GO:0006235">
    <property type="term" value="P:dTTP biosynthetic process"/>
    <property type="evidence" value="ECO:0007669"/>
    <property type="project" value="UniProtKB-UniRule"/>
</dbReference>
<dbReference type="EMBL" id="DVLU01000073">
    <property type="protein sequence ID" value="HIT85730.1"/>
    <property type="molecule type" value="Genomic_DNA"/>
</dbReference>
<keyword evidence="4 10" id="KW-0808">Transferase</keyword>
<dbReference type="FunFam" id="3.40.50.300:FF:002288">
    <property type="entry name" value="Probable thymidylate kinase"/>
    <property type="match status" value="1"/>
</dbReference>
<dbReference type="GO" id="GO:0006233">
    <property type="term" value="P:dTDP biosynthetic process"/>
    <property type="evidence" value="ECO:0007669"/>
    <property type="project" value="InterPro"/>
</dbReference>
<evidence type="ECO:0000256" key="10">
    <source>
        <dbReference type="HAMAP-Rule" id="MF_00165"/>
    </source>
</evidence>
<dbReference type="SUPFAM" id="SSF52540">
    <property type="entry name" value="P-loop containing nucleoside triphosphate hydrolases"/>
    <property type="match status" value="1"/>
</dbReference>
<evidence type="ECO:0000256" key="9">
    <source>
        <dbReference type="ARBA" id="ARBA00048743"/>
    </source>
</evidence>
<gene>
    <name evidence="10" type="primary">tmk</name>
    <name evidence="12" type="ORF">IAA60_07490</name>
</gene>
<name>A0A9D1H3L4_9FIRM</name>
<dbReference type="AlphaFoldDB" id="A0A9D1H3L4"/>
<evidence type="ECO:0000256" key="3">
    <source>
        <dbReference type="ARBA" id="ARBA00017144"/>
    </source>
</evidence>
<dbReference type="PANTHER" id="PTHR10344:SF4">
    <property type="entry name" value="UMP-CMP KINASE 2, MITOCHONDRIAL"/>
    <property type="match status" value="1"/>
</dbReference>
<dbReference type="GO" id="GO:0005524">
    <property type="term" value="F:ATP binding"/>
    <property type="evidence" value="ECO:0007669"/>
    <property type="project" value="UniProtKB-UniRule"/>
</dbReference>
<dbReference type="PANTHER" id="PTHR10344">
    <property type="entry name" value="THYMIDYLATE KINASE"/>
    <property type="match status" value="1"/>
</dbReference>
<evidence type="ECO:0000256" key="8">
    <source>
        <dbReference type="ARBA" id="ARBA00022840"/>
    </source>
</evidence>
<dbReference type="Pfam" id="PF02223">
    <property type="entry name" value="Thymidylate_kin"/>
    <property type="match status" value="1"/>
</dbReference>
<evidence type="ECO:0000256" key="2">
    <source>
        <dbReference type="ARBA" id="ARBA00012980"/>
    </source>
</evidence>
<comment type="caution">
    <text evidence="10">Lacks conserved residue(s) required for the propagation of feature annotation.</text>
</comment>
<evidence type="ECO:0000256" key="7">
    <source>
        <dbReference type="ARBA" id="ARBA00022777"/>
    </source>
</evidence>
<dbReference type="Proteomes" id="UP000824165">
    <property type="component" value="Unassembled WGS sequence"/>
</dbReference>
<sequence length="230" mass="25885">MGVLIAVDGVDASGKQTQTELLKSHLERERAVRLVSFPAYESRSSELVKMYLNGDFGKNPEDVNAYAASVFFAADRYATFKSDWGRDYAGGKIIIADRYVSSNMIHQAGKIDDPEGKEKFLEWLHDLEYNKLGLPKPDITIFLDMPPEYGARLMRGRANKITGRDDRDIHESNAGYLKRSYDNALFAAKNRGWHIIPCVKNGAVRSIEDIHGEIYKTVTDMPFFADKAGL</sequence>
<reference evidence="12" key="2">
    <citation type="journal article" date="2021" name="PeerJ">
        <title>Extensive microbial diversity within the chicken gut microbiome revealed by metagenomics and culture.</title>
        <authorList>
            <person name="Gilroy R."/>
            <person name="Ravi A."/>
            <person name="Getino M."/>
            <person name="Pursley I."/>
            <person name="Horton D.L."/>
            <person name="Alikhan N.F."/>
            <person name="Baker D."/>
            <person name="Gharbi K."/>
            <person name="Hall N."/>
            <person name="Watson M."/>
            <person name="Adriaenssens E.M."/>
            <person name="Foster-Nyarko E."/>
            <person name="Jarju S."/>
            <person name="Secka A."/>
            <person name="Antonio M."/>
            <person name="Oren A."/>
            <person name="Chaudhuri R.R."/>
            <person name="La Ragione R."/>
            <person name="Hildebrand F."/>
            <person name="Pallen M.J."/>
        </authorList>
    </citation>
    <scope>NUCLEOTIDE SEQUENCE</scope>
    <source>
        <strain evidence="12">CHK181-108</strain>
    </source>
</reference>
<evidence type="ECO:0000313" key="12">
    <source>
        <dbReference type="EMBL" id="HIT85730.1"/>
    </source>
</evidence>
<keyword evidence="7 10" id="KW-0418">Kinase</keyword>
<feature type="domain" description="Thymidylate kinase-like" evidence="11">
    <location>
        <begin position="7"/>
        <end position="197"/>
    </location>
</feature>
<protein>
    <recommendedName>
        <fullName evidence="3 10">Thymidylate kinase</fullName>
        <ecNumber evidence="2 10">2.7.4.9</ecNumber>
    </recommendedName>
    <alternativeName>
        <fullName evidence="10">dTMP kinase</fullName>
    </alternativeName>
</protein>
<evidence type="ECO:0000256" key="5">
    <source>
        <dbReference type="ARBA" id="ARBA00022727"/>
    </source>
</evidence>
<evidence type="ECO:0000313" key="13">
    <source>
        <dbReference type="Proteomes" id="UP000824165"/>
    </source>
</evidence>
<evidence type="ECO:0000256" key="4">
    <source>
        <dbReference type="ARBA" id="ARBA00022679"/>
    </source>
</evidence>
<dbReference type="GO" id="GO:0005829">
    <property type="term" value="C:cytosol"/>
    <property type="evidence" value="ECO:0007669"/>
    <property type="project" value="TreeGrafter"/>
</dbReference>
<organism evidence="12 13">
    <name type="scientific">Candidatus Ornithomonoglobus intestinigallinarum</name>
    <dbReference type="NCBI Taxonomy" id="2840894"/>
    <lineage>
        <taxon>Bacteria</taxon>
        <taxon>Bacillati</taxon>
        <taxon>Bacillota</taxon>
        <taxon>Clostridia</taxon>
        <taxon>Candidatus Ornithomonoglobus</taxon>
    </lineage>
</organism>
<dbReference type="EC" id="2.7.4.9" evidence="2 10"/>
<dbReference type="GO" id="GO:0004798">
    <property type="term" value="F:dTMP kinase activity"/>
    <property type="evidence" value="ECO:0007669"/>
    <property type="project" value="UniProtKB-UniRule"/>
</dbReference>
<dbReference type="HAMAP" id="MF_00165">
    <property type="entry name" value="Thymidylate_kinase"/>
    <property type="match status" value="1"/>
</dbReference>
<comment type="catalytic activity">
    <reaction evidence="9 10">
        <text>dTMP + ATP = dTDP + ADP</text>
        <dbReference type="Rhea" id="RHEA:13517"/>
        <dbReference type="ChEBI" id="CHEBI:30616"/>
        <dbReference type="ChEBI" id="CHEBI:58369"/>
        <dbReference type="ChEBI" id="CHEBI:63528"/>
        <dbReference type="ChEBI" id="CHEBI:456216"/>
        <dbReference type="EC" id="2.7.4.9"/>
    </reaction>
</comment>
<comment type="function">
    <text evidence="10">Phosphorylation of dTMP to form dTDP in both de novo and salvage pathways of dTTP synthesis.</text>
</comment>
<comment type="caution">
    <text evidence="12">The sequence shown here is derived from an EMBL/GenBank/DDBJ whole genome shotgun (WGS) entry which is preliminary data.</text>
</comment>
<comment type="similarity">
    <text evidence="1 10">Belongs to the thymidylate kinase family.</text>
</comment>
<dbReference type="Gene3D" id="3.40.50.300">
    <property type="entry name" value="P-loop containing nucleotide triphosphate hydrolases"/>
    <property type="match status" value="1"/>
</dbReference>
<keyword evidence="6 10" id="KW-0547">Nucleotide-binding</keyword>
<reference evidence="12" key="1">
    <citation type="submission" date="2020-10" db="EMBL/GenBank/DDBJ databases">
        <authorList>
            <person name="Gilroy R."/>
        </authorList>
    </citation>
    <scope>NUCLEOTIDE SEQUENCE</scope>
    <source>
        <strain evidence="12">CHK181-108</strain>
    </source>
</reference>
<evidence type="ECO:0000256" key="6">
    <source>
        <dbReference type="ARBA" id="ARBA00022741"/>
    </source>
</evidence>
<dbReference type="InterPro" id="IPR027417">
    <property type="entry name" value="P-loop_NTPase"/>
</dbReference>
<accession>A0A9D1H3L4</accession>
<keyword evidence="8 10" id="KW-0067">ATP-binding</keyword>
<evidence type="ECO:0000259" key="11">
    <source>
        <dbReference type="Pfam" id="PF02223"/>
    </source>
</evidence>
<dbReference type="InterPro" id="IPR018094">
    <property type="entry name" value="Thymidylate_kinase"/>
</dbReference>